<evidence type="ECO:0000313" key="4">
    <source>
        <dbReference type="Proteomes" id="UP001634747"/>
    </source>
</evidence>
<evidence type="ECO:0000313" key="3">
    <source>
        <dbReference type="EMBL" id="MFN2977087.1"/>
    </source>
</evidence>
<dbReference type="EMBL" id="JBJYXY010000001">
    <property type="protein sequence ID" value="MFN2977087.1"/>
    <property type="molecule type" value="Genomic_DNA"/>
</dbReference>
<dbReference type="RefSeq" id="WP_263414739.1">
    <property type="nucleotide sequence ID" value="NZ_BAABBH010000001.1"/>
</dbReference>
<proteinExistence type="predicted"/>
<dbReference type="InterPro" id="IPR013766">
    <property type="entry name" value="Thioredoxin_domain"/>
</dbReference>
<gene>
    <name evidence="3" type="ORF">ACK2TP_15045</name>
</gene>
<evidence type="ECO:0000256" key="1">
    <source>
        <dbReference type="SAM" id="SignalP"/>
    </source>
</evidence>
<organism evidence="3 4">
    <name type="scientific">Terriglobus aquaticus</name>
    <dbReference type="NCBI Taxonomy" id="940139"/>
    <lineage>
        <taxon>Bacteria</taxon>
        <taxon>Pseudomonadati</taxon>
        <taxon>Acidobacteriota</taxon>
        <taxon>Terriglobia</taxon>
        <taxon>Terriglobales</taxon>
        <taxon>Acidobacteriaceae</taxon>
        <taxon>Terriglobus</taxon>
    </lineage>
</organism>
<dbReference type="InterPro" id="IPR036249">
    <property type="entry name" value="Thioredoxin-like_sf"/>
</dbReference>
<dbReference type="Pfam" id="PF13462">
    <property type="entry name" value="Thioredoxin_4"/>
    <property type="match status" value="1"/>
</dbReference>
<keyword evidence="4" id="KW-1185">Reference proteome</keyword>
<reference evidence="3 4" key="1">
    <citation type="submission" date="2024-12" db="EMBL/GenBank/DDBJ databases">
        <authorList>
            <person name="Lee Y."/>
        </authorList>
    </citation>
    <scope>NUCLEOTIDE SEQUENCE [LARGE SCALE GENOMIC DNA]</scope>
    <source>
        <strain evidence="3 4">03SUJ4</strain>
    </source>
</reference>
<keyword evidence="1" id="KW-0732">Signal</keyword>
<dbReference type="InterPro" id="IPR012336">
    <property type="entry name" value="Thioredoxin-like_fold"/>
</dbReference>
<feature type="domain" description="Thioredoxin" evidence="2">
    <location>
        <begin position="15"/>
        <end position="212"/>
    </location>
</feature>
<sequence>MNRRFAAALVAGALSLPFAAAHAQILGPASDGHFKDTSMLKPPAGQRVAVVVFEDLECPACAAAHPIELQAAQQYHVPIVRYDFPLQMHVWSFEAAVFARYLQDKVNPALADEYRTQVFRNQISIASKDDLQNFTKQFMQKHGQAMPFVVDPGGKLAGEVKADYGVGLRLNVTRTPTIFVVENNGHYETISGNETGGADPNRLFPVIDAALKQTHNSAPAAVHTVARTTHK</sequence>
<dbReference type="SUPFAM" id="SSF52833">
    <property type="entry name" value="Thioredoxin-like"/>
    <property type="match status" value="1"/>
</dbReference>
<evidence type="ECO:0000259" key="2">
    <source>
        <dbReference type="PROSITE" id="PS51352"/>
    </source>
</evidence>
<feature type="signal peptide" evidence="1">
    <location>
        <begin position="1"/>
        <end position="23"/>
    </location>
</feature>
<dbReference type="PROSITE" id="PS51352">
    <property type="entry name" value="THIOREDOXIN_2"/>
    <property type="match status" value="1"/>
</dbReference>
<protein>
    <submittedName>
        <fullName evidence="3">DsbA family protein</fullName>
    </submittedName>
</protein>
<dbReference type="Gene3D" id="3.40.30.10">
    <property type="entry name" value="Glutaredoxin"/>
    <property type="match status" value="1"/>
</dbReference>
<feature type="chain" id="PRO_5046324564" evidence="1">
    <location>
        <begin position="24"/>
        <end position="231"/>
    </location>
</feature>
<dbReference type="Proteomes" id="UP001634747">
    <property type="component" value="Unassembled WGS sequence"/>
</dbReference>
<comment type="caution">
    <text evidence="3">The sequence shown here is derived from an EMBL/GenBank/DDBJ whole genome shotgun (WGS) entry which is preliminary data.</text>
</comment>
<accession>A0ABW9KND2</accession>
<name>A0ABW9KND2_9BACT</name>